<evidence type="ECO:0000313" key="2">
    <source>
        <dbReference type="EMBL" id="AHZ62700.1"/>
    </source>
</evidence>
<evidence type="ECO:0000259" key="1">
    <source>
        <dbReference type="Pfam" id="PF00117"/>
    </source>
</evidence>
<sequence>MSRTLTVIAHVDDPSMGILESSAQSADWRIHVVRPFRGETLPEPGNLEALTVLGGPQSAYDTARNPYLKTEINYLADAHRRAVPTLAICLGSQLLAEALGGRAMPGESGLECGFIDVTSSVAELPLQGRYFSFHSDTALPPAHAELLAESSCYLQSWRIGGSLAVQFHPELDTAGIEALLAIEGDKLAQFSVDVGAIRNEIATALTSPSPGELLLDAWFAALPGVGTERLLDSSL</sequence>
<dbReference type="Gene3D" id="3.40.50.880">
    <property type="match status" value="1"/>
</dbReference>
<dbReference type="GO" id="GO:0005829">
    <property type="term" value="C:cytosol"/>
    <property type="evidence" value="ECO:0007669"/>
    <property type="project" value="TreeGrafter"/>
</dbReference>
<keyword evidence="2" id="KW-0315">Glutamine amidotransferase</keyword>
<dbReference type="PANTHER" id="PTHR42695:SF5">
    <property type="entry name" value="GLUTAMINE AMIDOTRANSFERASE YLR126C-RELATED"/>
    <property type="match status" value="1"/>
</dbReference>
<organism evidence="2">
    <name type="scientific">Rhodococcus sp. E2</name>
    <dbReference type="NCBI Taxonomy" id="1104288"/>
    <lineage>
        <taxon>Bacteria</taxon>
        <taxon>Bacillati</taxon>
        <taxon>Actinomycetota</taxon>
        <taxon>Actinomycetes</taxon>
        <taxon>Mycobacteriales</taxon>
        <taxon>Nocardiaceae</taxon>
        <taxon>Rhodococcus</taxon>
    </lineage>
</organism>
<accession>A0A059UCQ7</accession>
<dbReference type="Pfam" id="PF00117">
    <property type="entry name" value="GATase"/>
    <property type="match status" value="1"/>
</dbReference>
<dbReference type="PANTHER" id="PTHR42695">
    <property type="entry name" value="GLUTAMINE AMIDOTRANSFERASE YLR126C-RELATED"/>
    <property type="match status" value="1"/>
</dbReference>
<dbReference type="EMBL" id="KJ473713">
    <property type="protein sequence ID" value="AHZ62700.1"/>
    <property type="molecule type" value="Genomic_DNA"/>
</dbReference>
<protein>
    <submittedName>
        <fullName evidence="2">Glutamine amidotransferase</fullName>
    </submittedName>
</protein>
<dbReference type="InterPro" id="IPR029062">
    <property type="entry name" value="Class_I_gatase-like"/>
</dbReference>
<name>A0A059UCQ7_9NOCA</name>
<dbReference type="GO" id="GO:0016740">
    <property type="term" value="F:transferase activity"/>
    <property type="evidence" value="ECO:0007669"/>
    <property type="project" value="UniProtKB-KW"/>
</dbReference>
<dbReference type="PROSITE" id="PS51273">
    <property type="entry name" value="GATASE_TYPE_1"/>
    <property type="match status" value="1"/>
</dbReference>
<keyword evidence="2" id="KW-0808">Transferase</keyword>
<reference evidence="2" key="1">
    <citation type="submission" date="2014-02" db="EMBL/GenBank/DDBJ databases">
        <authorList>
            <person name="Li C."/>
        </authorList>
    </citation>
    <scope>NUCLEOTIDE SEQUENCE</scope>
    <source>
        <strain evidence="2">E2</strain>
    </source>
</reference>
<dbReference type="AlphaFoldDB" id="A0A059UCQ7"/>
<dbReference type="InterPro" id="IPR017926">
    <property type="entry name" value="GATASE"/>
</dbReference>
<dbReference type="InterPro" id="IPR044992">
    <property type="entry name" value="ChyE-like"/>
</dbReference>
<feature type="domain" description="Glutamine amidotransferase" evidence="1">
    <location>
        <begin position="44"/>
        <end position="171"/>
    </location>
</feature>
<proteinExistence type="predicted"/>
<dbReference type="SUPFAM" id="SSF52317">
    <property type="entry name" value="Class I glutamine amidotransferase-like"/>
    <property type="match status" value="1"/>
</dbReference>
<dbReference type="CDD" id="cd01741">
    <property type="entry name" value="GATase1_1"/>
    <property type="match status" value="1"/>
</dbReference>